<dbReference type="InterPro" id="IPR050816">
    <property type="entry name" value="Flavin-dep_Halogenase_NPB"/>
</dbReference>
<sequence>MSVTQTKVPTKPKSLTQSDIETYDVVIMGAGFAGVCQARHLMLNIPGIKVAIIDPRSPERDGNDLKVGESLVEITAIFLYKELGLLEYLIENHPPKYGLTFHWPKDSNGTQTIDDYHHIWVNGSPIIESFHLNRAKFERDVLKMNQKMGAHFYNGRVTDFDLTPEDELHTVQVKLGSENVVLKAKHLIDGAGRRFLIGKKTDNLIFDFNTEKLGGLNTGSAWLRIKNIDPKIFDKGYDPSLRGASRYYTTHHWFGKAHWLWMLPIDTEERELSIGITHHKKLIPSKDINTFEKVKSFLKANHSILGELIEGGDLVDFHYLPRLAHMSKQTISQDNWYVLGDAAAMFDPFYSPGLVLTCVAIESVTAAIQAKLAGEADAKEKQRIFNQFLVQYQLRYSRIYQKHENQLGHASIMSWRIYLENIFWFGILIPMYIGKWFLNPQFVEVFSKSADYLFLNEKYNLFGDFYQQFEKLVEKNVNIGLMDYTRADQLIGGFGPQKLLNYSDGLYNTQFEPWRFNIFAGLKLTYFYVAIYYLKLQYKGFGLLGVLSPSTLIRVGRILGKVIVSAIAEQIFLFKTRDVSNNSTVEGMRKDFENYRYQSSLQPWIS</sequence>
<evidence type="ECO:0000313" key="3">
    <source>
        <dbReference type="EMBL" id="NEZ63617.1"/>
    </source>
</evidence>
<accession>A0A6M0S565</accession>
<evidence type="ECO:0000256" key="1">
    <source>
        <dbReference type="ARBA" id="ARBA00023002"/>
    </source>
</evidence>
<reference evidence="3 4" key="1">
    <citation type="journal article" date="2020" name="Microb. Ecol.">
        <title>Ecogenomics of the Marine Benthic Filamentous Cyanobacterium Adonisia.</title>
        <authorList>
            <person name="Walter J.M."/>
            <person name="Coutinho F.H."/>
            <person name="Leomil L."/>
            <person name="Hargreaves P.I."/>
            <person name="Campeao M.E."/>
            <person name="Vieira V.V."/>
            <person name="Silva B.S."/>
            <person name="Fistarol G.O."/>
            <person name="Salomon P.S."/>
            <person name="Sawabe T."/>
            <person name="Mino S."/>
            <person name="Hosokawa M."/>
            <person name="Miyashita H."/>
            <person name="Maruyama F."/>
            <person name="van Verk M.C."/>
            <person name="Dutilh B.E."/>
            <person name="Thompson C.C."/>
            <person name="Thompson F.L."/>
        </authorList>
    </citation>
    <scope>NUCLEOTIDE SEQUENCE [LARGE SCALE GENOMIC DNA]</scope>
    <source>
        <strain evidence="3 4">CCMR0082</strain>
    </source>
</reference>
<dbReference type="RefSeq" id="WP_163663277.1">
    <property type="nucleotide sequence ID" value="NZ_QZCE01000002.1"/>
</dbReference>
<name>A0A6M0S565_9CYAN</name>
<evidence type="ECO:0000256" key="2">
    <source>
        <dbReference type="ARBA" id="ARBA00038396"/>
    </source>
</evidence>
<comment type="caution">
    <text evidence="3">The sequence shown here is derived from an EMBL/GenBank/DDBJ whole genome shotgun (WGS) entry which is preliminary data.</text>
</comment>
<proteinExistence type="inferred from homology"/>
<dbReference type="InterPro" id="IPR036188">
    <property type="entry name" value="FAD/NAD-bd_sf"/>
</dbReference>
<evidence type="ECO:0000313" key="4">
    <source>
        <dbReference type="Proteomes" id="UP000473574"/>
    </source>
</evidence>
<dbReference type="EMBL" id="QZCE01000002">
    <property type="protein sequence ID" value="NEZ63617.1"/>
    <property type="molecule type" value="Genomic_DNA"/>
</dbReference>
<organism evidence="3 4">
    <name type="scientific">Adonisia turfae CCMR0082</name>
    <dbReference type="NCBI Taxonomy" id="2304604"/>
    <lineage>
        <taxon>Bacteria</taxon>
        <taxon>Bacillati</taxon>
        <taxon>Cyanobacteriota</taxon>
        <taxon>Adonisia</taxon>
        <taxon>Adonisia turfae</taxon>
    </lineage>
</organism>
<dbReference type="GO" id="GO:0016491">
    <property type="term" value="F:oxidoreductase activity"/>
    <property type="evidence" value="ECO:0007669"/>
    <property type="project" value="UniProtKB-KW"/>
</dbReference>
<comment type="similarity">
    <text evidence="2">Belongs to the flavin-dependent halogenase family. Bacterial tryptophan halogenase subfamily.</text>
</comment>
<dbReference type="Proteomes" id="UP000473574">
    <property type="component" value="Unassembled WGS sequence"/>
</dbReference>
<dbReference type="AlphaFoldDB" id="A0A6M0S565"/>
<protein>
    <submittedName>
        <fullName evidence="3">Tryptophan halogenase</fullName>
    </submittedName>
</protein>
<dbReference type="PANTHER" id="PTHR43747:SF5">
    <property type="entry name" value="FAD-BINDING DOMAIN-CONTAINING PROTEIN"/>
    <property type="match status" value="1"/>
</dbReference>
<gene>
    <name evidence="3" type="ORF">D0962_12625</name>
</gene>
<dbReference type="PANTHER" id="PTHR43747">
    <property type="entry name" value="FAD-BINDING PROTEIN"/>
    <property type="match status" value="1"/>
</dbReference>
<dbReference type="Gene3D" id="3.50.50.60">
    <property type="entry name" value="FAD/NAD(P)-binding domain"/>
    <property type="match status" value="1"/>
</dbReference>
<keyword evidence="1" id="KW-0560">Oxidoreductase</keyword>
<dbReference type="SUPFAM" id="SSF51905">
    <property type="entry name" value="FAD/NAD(P)-binding domain"/>
    <property type="match status" value="1"/>
</dbReference>